<feature type="transmembrane region" description="Helical" evidence="11">
    <location>
        <begin position="103"/>
        <end position="128"/>
    </location>
</feature>
<keyword evidence="3" id="KW-0645">Protease</keyword>
<name>A0A225ATY9_TALAT</name>
<comment type="similarity">
    <text evidence="2">Belongs to the peptidase U48 family.</text>
</comment>
<sequence>MAPISFAGHLKQLYTKRVDASPPMLSTHTTAVLSVFVTLAYVLPFYLSKTTRPSPTLSRDAPSVIRSRVRAVTMACAASTVFILIIVALTGEASLPEAIKLLGWWPFGILEIVQCLLLTAILFTGPLFERGVAENGWKSWIRGEGVSEILQSWIGFRNFVAGPITEEIIFRSVIISLHLLAKMSAGRIVFVSPLYFGIAHVHHFYEFRLTHPDTPVAAALLRSIFQFGYTTVFGWFAAFLYLRTGSLPAVILVHTFCNWCGLPRLWGRVEASVPIGPPQMRSKEDTDISPLQVAGGWLAISWTVAYYVLLVAGAVGFYYLLWPLTESRLALASF</sequence>
<keyword evidence="5" id="KW-0378">Hydrolase</keyword>
<comment type="caution">
    <text evidence="13">The sequence shown here is derived from an EMBL/GenBank/DDBJ whole genome shotgun (WGS) entry which is preliminary data.</text>
</comment>
<evidence type="ECO:0000256" key="10">
    <source>
        <dbReference type="ARBA" id="ARBA00049729"/>
    </source>
</evidence>
<comment type="catalytic activity">
    <reaction evidence="9">
        <text>Hydrolyzes the peptide bond -P2-(S-farnesyl or geranylgeranyl)C-P1'-P2'-P3'-COOH where P1' and P2' are amino acids with aliphatic sidechains and P3' is any C-terminal residue.</text>
        <dbReference type="EC" id="3.4.26.1"/>
    </reaction>
</comment>
<dbReference type="STRING" id="1441469.A0A225ATY9"/>
<dbReference type="GeneID" id="31007672"/>
<evidence type="ECO:0000256" key="2">
    <source>
        <dbReference type="ARBA" id="ARBA00006897"/>
    </source>
</evidence>
<dbReference type="PANTHER" id="PTHR13046:SF0">
    <property type="entry name" value="CAAX PRENYL PROTEASE 2"/>
    <property type="match status" value="1"/>
</dbReference>
<dbReference type="Proteomes" id="UP000214365">
    <property type="component" value="Unassembled WGS sequence"/>
</dbReference>
<feature type="transmembrane region" description="Helical" evidence="11">
    <location>
        <begin position="299"/>
        <end position="321"/>
    </location>
</feature>
<reference evidence="13 14" key="1">
    <citation type="submission" date="2015-06" db="EMBL/GenBank/DDBJ databases">
        <title>Talaromyces atroroseus IBT 11181 draft genome.</title>
        <authorList>
            <person name="Rasmussen K.B."/>
            <person name="Rasmussen S."/>
            <person name="Petersen B."/>
            <person name="Sicheritz-Ponten T."/>
            <person name="Mortensen U.H."/>
            <person name="Thrane U."/>
        </authorList>
    </citation>
    <scope>NUCLEOTIDE SEQUENCE [LARGE SCALE GENOMIC DNA]</scope>
    <source>
        <strain evidence="13 14">IBT 11181</strain>
    </source>
</reference>
<evidence type="ECO:0000256" key="11">
    <source>
        <dbReference type="SAM" id="Phobius"/>
    </source>
</evidence>
<dbReference type="OrthoDB" id="271604at2759"/>
<feature type="transmembrane region" description="Helical" evidence="11">
    <location>
        <begin position="185"/>
        <end position="204"/>
    </location>
</feature>
<dbReference type="PANTHER" id="PTHR13046">
    <property type="entry name" value="PROTEASE U48 CAAX PRENYL PROTEASE RCE1"/>
    <property type="match status" value="1"/>
</dbReference>
<gene>
    <name evidence="13" type="ORF">UA08_07916</name>
</gene>
<keyword evidence="8 11" id="KW-0472">Membrane</keyword>
<keyword evidence="6" id="KW-0256">Endoplasmic reticulum</keyword>
<feature type="transmembrane region" description="Helical" evidence="11">
    <location>
        <begin position="69"/>
        <end position="91"/>
    </location>
</feature>
<dbReference type="RefSeq" id="XP_020117058.1">
    <property type="nucleotide sequence ID" value="XM_020262819.1"/>
</dbReference>
<evidence type="ECO:0000256" key="8">
    <source>
        <dbReference type="ARBA" id="ARBA00023136"/>
    </source>
</evidence>
<evidence type="ECO:0000313" key="13">
    <source>
        <dbReference type="EMBL" id="OKL56937.1"/>
    </source>
</evidence>
<protein>
    <recommendedName>
        <fullName evidence="10">intramembrane prenyl-peptidase Rce1</fullName>
        <ecNumber evidence="10">3.4.26.1</ecNumber>
    </recommendedName>
</protein>
<dbReference type="GO" id="GO:0004222">
    <property type="term" value="F:metalloendopeptidase activity"/>
    <property type="evidence" value="ECO:0007669"/>
    <property type="project" value="InterPro"/>
</dbReference>
<organism evidence="13 14">
    <name type="scientific">Talaromyces atroroseus</name>
    <dbReference type="NCBI Taxonomy" id="1441469"/>
    <lineage>
        <taxon>Eukaryota</taxon>
        <taxon>Fungi</taxon>
        <taxon>Dikarya</taxon>
        <taxon>Ascomycota</taxon>
        <taxon>Pezizomycotina</taxon>
        <taxon>Eurotiomycetes</taxon>
        <taxon>Eurotiomycetidae</taxon>
        <taxon>Eurotiales</taxon>
        <taxon>Trichocomaceae</taxon>
        <taxon>Talaromyces</taxon>
        <taxon>Talaromyces sect. Trachyspermi</taxon>
    </lineage>
</organism>
<keyword evidence="4 11" id="KW-0812">Transmembrane</keyword>
<dbReference type="GO" id="GO:0071586">
    <property type="term" value="P:CAAX-box protein processing"/>
    <property type="evidence" value="ECO:0007669"/>
    <property type="project" value="InterPro"/>
</dbReference>
<evidence type="ECO:0000313" key="14">
    <source>
        <dbReference type="Proteomes" id="UP000214365"/>
    </source>
</evidence>
<feature type="transmembrane region" description="Helical" evidence="11">
    <location>
        <begin position="224"/>
        <end position="242"/>
    </location>
</feature>
<dbReference type="EMBL" id="LFMY01000013">
    <property type="protein sequence ID" value="OKL56937.1"/>
    <property type="molecule type" value="Genomic_DNA"/>
</dbReference>
<dbReference type="GO" id="GO:0005789">
    <property type="term" value="C:endoplasmic reticulum membrane"/>
    <property type="evidence" value="ECO:0007669"/>
    <property type="project" value="UniProtKB-SubCell"/>
</dbReference>
<evidence type="ECO:0000256" key="3">
    <source>
        <dbReference type="ARBA" id="ARBA00022670"/>
    </source>
</evidence>
<feature type="transmembrane region" description="Helical" evidence="11">
    <location>
        <begin position="31"/>
        <end position="48"/>
    </location>
</feature>
<comment type="subcellular location">
    <subcellularLocation>
        <location evidence="1">Endoplasmic reticulum membrane</location>
        <topology evidence="1">Multi-pass membrane protein</topology>
    </subcellularLocation>
</comment>
<keyword evidence="7 11" id="KW-1133">Transmembrane helix</keyword>
<dbReference type="InterPro" id="IPR039731">
    <property type="entry name" value="Rce1"/>
</dbReference>
<evidence type="ECO:0000256" key="4">
    <source>
        <dbReference type="ARBA" id="ARBA00022692"/>
    </source>
</evidence>
<evidence type="ECO:0000256" key="6">
    <source>
        <dbReference type="ARBA" id="ARBA00022824"/>
    </source>
</evidence>
<dbReference type="InterPro" id="IPR003675">
    <property type="entry name" value="Rce1/LyrA-like_dom"/>
</dbReference>
<evidence type="ECO:0000256" key="1">
    <source>
        <dbReference type="ARBA" id="ARBA00004477"/>
    </source>
</evidence>
<evidence type="ECO:0000256" key="9">
    <source>
        <dbReference type="ARBA" id="ARBA00047280"/>
    </source>
</evidence>
<evidence type="ECO:0000259" key="12">
    <source>
        <dbReference type="Pfam" id="PF02517"/>
    </source>
</evidence>
<proteinExistence type="inferred from homology"/>
<keyword evidence="14" id="KW-1185">Reference proteome</keyword>
<dbReference type="Pfam" id="PF02517">
    <property type="entry name" value="Rce1-like"/>
    <property type="match status" value="1"/>
</dbReference>
<evidence type="ECO:0000256" key="5">
    <source>
        <dbReference type="ARBA" id="ARBA00022801"/>
    </source>
</evidence>
<feature type="domain" description="CAAX prenyl protease 2/Lysostaphin resistance protein A-like" evidence="12">
    <location>
        <begin position="152"/>
        <end position="259"/>
    </location>
</feature>
<accession>A0A225ATY9</accession>
<evidence type="ECO:0000256" key="7">
    <source>
        <dbReference type="ARBA" id="ARBA00022989"/>
    </source>
</evidence>
<dbReference type="AlphaFoldDB" id="A0A225ATY9"/>
<dbReference type="EC" id="3.4.26.1" evidence="10"/>